<evidence type="ECO:0000313" key="3">
    <source>
        <dbReference type="Proteomes" id="UP000593560"/>
    </source>
</evidence>
<dbReference type="Proteomes" id="UP000593560">
    <property type="component" value="Unassembled WGS sequence"/>
</dbReference>
<dbReference type="AlphaFoldDB" id="A0A7J9HR52"/>
<comment type="caution">
    <text evidence="2">The sequence shown here is derived from an EMBL/GenBank/DDBJ whole genome shotgun (WGS) entry which is preliminary data.</text>
</comment>
<proteinExistence type="predicted"/>
<sequence>GSYKTISIVGFGTVIEVEGGESSSRKKKWERPPVVAETAQQQQAKEQSPLTLATLQPVKERVEKRGNRISVGVIVKYFDNTDAPYDWLLSGWIVEEHSRLIIRVAAGFIRYIKPQLFPSLYIHDEGNHGGLIYLIDPFATLIIGQNKALFDNPTREQPDIGSISVVKVLDGYTR</sequence>
<dbReference type="EMBL" id="JABFAD010000010">
    <property type="protein sequence ID" value="MBA0811365.1"/>
    <property type="molecule type" value="Genomic_DNA"/>
</dbReference>
<feature type="non-terminal residue" evidence="2">
    <location>
        <position position="1"/>
    </location>
</feature>
<gene>
    <name evidence="2" type="ORF">Gohar_003268</name>
</gene>
<dbReference type="OrthoDB" id="999594at2759"/>
<evidence type="ECO:0000313" key="2">
    <source>
        <dbReference type="EMBL" id="MBA0811365.1"/>
    </source>
</evidence>
<feature type="compositionally biased region" description="Low complexity" evidence="1">
    <location>
        <begin position="36"/>
        <end position="47"/>
    </location>
</feature>
<name>A0A7J9HR52_9ROSI</name>
<protein>
    <submittedName>
        <fullName evidence="2">Uncharacterized protein</fullName>
    </submittedName>
</protein>
<keyword evidence="3" id="KW-1185">Reference proteome</keyword>
<feature type="region of interest" description="Disordered" evidence="1">
    <location>
        <begin position="20"/>
        <end position="47"/>
    </location>
</feature>
<accession>A0A7J9HR52</accession>
<evidence type="ECO:0000256" key="1">
    <source>
        <dbReference type="SAM" id="MobiDB-lite"/>
    </source>
</evidence>
<organism evidence="2 3">
    <name type="scientific">Gossypium harknessii</name>
    <dbReference type="NCBI Taxonomy" id="34285"/>
    <lineage>
        <taxon>Eukaryota</taxon>
        <taxon>Viridiplantae</taxon>
        <taxon>Streptophyta</taxon>
        <taxon>Embryophyta</taxon>
        <taxon>Tracheophyta</taxon>
        <taxon>Spermatophyta</taxon>
        <taxon>Magnoliopsida</taxon>
        <taxon>eudicotyledons</taxon>
        <taxon>Gunneridae</taxon>
        <taxon>Pentapetalae</taxon>
        <taxon>rosids</taxon>
        <taxon>malvids</taxon>
        <taxon>Malvales</taxon>
        <taxon>Malvaceae</taxon>
        <taxon>Malvoideae</taxon>
        <taxon>Gossypium</taxon>
    </lineage>
</organism>
<reference evidence="2 3" key="1">
    <citation type="journal article" date="2019" name="Genome Biol. Evol.">
        <title>Insights into the evolution of the New World diploid cottons (Gossypium, subgenus Houzingenia) based on genome sequencing.</title>
        <authorList>
            <person name="Grover C.E."/>
            <person name="Arick M.A. 2nd"/>
            <person name="Thrash A."/>
            <person name="Conover J.L."/>
            <person name="Sanders W.S."/>
            <person name="Peterson D.G."/>
            <person name="Frelichowski J.E."/>
            <person name="Scheffler J.A."/>
            <person name="Scheffler B.E."/>
            <person name="Wendel J.F."/>
        </authorList>
    </citation>
    <scope>NUCLEOTIDE SEQUENCE [LARGE SCALE GENOMIC DNA]</scope>
    <source>
        <strain evidence="2">0</strain>
        <tissue evidence="2">Leaf</tissue>
    </source>
</reference>